<accession>A0ACC7VMC8</accession>
<protein>
    <submittedName>
        <fullName evidence="1">NETI motif-containing protein</fullName>
    </submittedName>
</protein>
<proteinExistence type="predicted"/>
<organism evidence="1 2">
    <name type="scientific">Pontibacillus yanchengensis</name>
    <dbReference type="NCBI Taxonomy" id="462910"/>
    <lineage>
        <taxon>Bacteria</taxon>
        <taxon>Bacillati</taxon>
        <taxon>Bacillota</taxon>
        <taxon>Bacilli</taxon>
        <taxon>Bacillales</taxon>
        <taxon>Bacillaceae</taxon>
        <taxon>Pontibacillus</taxon>
    </lineage>
</organism>
<sequence length="72" mass="8494">MPKNNKNNKNNKKRFTVEEDQSIEEVLDQMKQEGYQPVRRVEEPVFKETEENGEKKVEPVGRKIVFDAVKSE</sequence>
<reference evidence="1" key="1">
    <citation type="submission" date="2019-11" db="EMBL/GenBank/DDBJ databases">
        <title>Genome sequences of 17 halophilic strains isolated from different environments.</title>
        <authorList>
            <person name="Furrow R.E."/>
        </authorList>
    </citation>
    <scope>NUCLEOTIDE SEQUENCE</scope>
    <source>
        <strain evidence="1">22510_22_Filter</strain>
    </source>
</reference>
<dbReference type="Proteomes" id="UP000466692">
    <property type="component" value="Unassembled WGS sequence"/>
</dbReference>
<evidence type="ECO:0000313" key="1">
    <source>
        <dbReference type="EMBL" id="MYL55559.1"/>
    </source>
</evidence>
<name>A0ACC7VMC8_9BACI</name>
<dbReference type="EMBL" id="WMEU01000010">
    <property type="protein sequence ID" value="MYL55559.1"/>
    <property type="molecule type" value="Genomic_DNA"/>
</dbReference>
<keyword evidence="2" id="KW-1185">Reference proteome</keyword>
<evidence type="ECO:0000313" key="2">
    <source>
        <dbReference type="Proteomes" id="UP000466692"/>
    </source>
</evidence>
<comment type="caution">
    <text evidence="1">The sequence shown here is derived from an EMBL/GenBank/DDBJ whole genome shotgun (WGS) entry which is preliminary data.</text>
</comment>
<gene>
    <name evidence="1" type="ORF">GLW08_19835</name>
</gene>